<sequence length="66" mass="6218">MQALIKPVLALSVVAGLAACDTDLERGVTGAAIGGVAASATDNDVAAGAAVGALAGVYCDDAGVCR</sequence>
<dbReference type="PROSITE" id="PS51257">
    <property type="entry name" value="PROKAR_LIPOPROTEIN"/>
    <property type="match status" value="1"/>
</dbReference>
<proteinExistence type="predicted"/>
<gene>
    <name evidence="1" type="ORF">RM543_05510</name>
</gene>
<accession>A0ABU3DEI6</accession>
<evidence type="ECO:0008006" key="3">
    <source>
        <dbReference type="Google" id="ProtNLM"/>
    </source>
</evidence>
<dbReference type="RefSeq" id="WP_311689910.1">
    <property type="nucleotide sequence ID" value="NZ_JAVRHL010000002.1"/>
</dbReference>
<dbReference type="Proteomes" id="UP001265259">
    <property type="component" value="Unassembled WGS sequence"/>
</dbReference>
<evidence type="ECO:0000313" key="1">
    <source>
        <dbReference type="EMBL" id="MDT0682132.1"/>
    </source>
</evidence>
<keyword evidence="2" id="KW-1185">Reference proteome</keyword>
<name>A0ABU3DEI6_9RHOB</name>
<protein>
    <recommendedName>
        <fullName evidence="3">YMGG-like Gly-zipper domain-containing protein</fullName>
    </recommendedName>
</protein>
<evidence type="ECO:0000313" key="2">
    <source>
        <dbReference type="Proteomes" id="UP001265259"/>
    </source>
</evidence>
<organism evidence="1 2">
    <name type="scientific">Tropicimonas omnivorans</name>
    <dbReference type="NCBI Taxonomy" id="3075590"/>
    <lineage>
        <taxon>Bacteria</taxon>
        <taxon>Pseudomonadati</taxon>
        <taxon>Pseudomonadota</taxon>
        <taxon>Alphaproteobacteria</taxon>
        <taxon>Rhodobacterales</taxon>
        <taxon>Roseobacteraceae</taxon>
        <taxon>Tropicimonas</taxon>
    </lineage>
</organism>
<reference evidence="1 2" key="1">
    <citation type="submission" date="2023-09" db="EMBL/GenBank/DDBJ databases">
        <authorList>
            <person name="Rey-Velasco X."/>
        </authorList>
    </citation>
    <scope>NUCLEOTIDE SEQUENCE [LARGE SCALE GENOMIC DNA]</scope>
    <source>
        <strain evidence="1 2">F158</strain>
    </source>
</reference>
<dbReference type="EMBL" id="JAVRHL010000002">
    <property type="protein sequence ID" value="MDT0682132.1"/>
    <property type="molecule type" value="Genomic_DNA"/>
</dbReference>
<comment type="caution">
    <text evidence="1">The sequence shown here is derived from an EMBL/GenBank/DDBJ whole genome shotgun (WGS) entry which is preliminary data.</text>
</comment>